<evidence type="ECO:0000313" key="2">
    <source>
        <dbReference type="EMBL" id="GFR26392.1"/>
    </source>
</evidence>
<comment type="caution">
    <text evidence="2">The sequence shown here is derived from an EMBL/GenBank/DDBJ whole genome shotgun (WGS) entry which is preliminary data.</text>
</comment>
<feature type="region of interest" description="Disordered" evidence="1">
    <location>
        <begin position="26"/>
        <end position="61"/>
    </location>
</feature>
<feature type="compositionally biased region" description="Polar residues" evidence="1">
    <location>
        <begin position="52"/>
        <end position="61"/>
    </location>
</feature>
<proteinExistence type="predicted"/>
<evidence type="ECO:0000313" key="3">
    <source>
        <dbReference type="Proteomes" id="UP000887116"/>
    </source>
</evidence>
<evidence type="ECO:0000256" key="1">
    <source>
        <dbReference type="SAM" id="MobiDB-lite"/>
    </source>
</evidence>
<feature type="region of interest" description="Disordered" evidence="1">
    <location>
        <begin position="143"/>
        <end position="163"/>
    </location>
</feature>
<keyword evidence="3" id="KW-1185">Reference proteome</keyword>
<dbReference type="Proteomes" id="UP000887116">
    <property type="component" value="Unassembled WGS sequence"/>
</dbReference>
<feature type="region of interest" description="Disordered" evidence="1">
    <location>
        <begin position="103"/>
        <end position="122"/>
    </location>
</feature>
<name>A0A8X6LZG9_TRICU</name>
<dbReference type="AlphaFoldDB" id="A0A8X6LZG9"/>
<sequence length="170" mass="18810">MSPGGSWLPHFATRRRVHLGHYGTAHRPPALARRHTGHRQASRHLQGKEASQETLSLRQTPGQPDCQDLLLPLQQRAVCECPSLPPVVLSGVGASTVDVGHTQWRANSGGQRPQDSLQAPVSRLSHPVLDRRAHQPQWMLQADGQRTGHHCPQVSRTKSARTERVLVDIK</sequence>
<accession>A0A8X6LZG9</accession>
<protein>
    <submittedName>
        <fullName evidence="2">Uncharacterized protein</fullName>
    </submittedName>
</protein>
<feature type="compositionally biased region" description="Polar residues" evidence="1">
    <location>
        <begin position="104"/>
        <end position="119"/>
    </location>
</feature>
<dbReference type="EMBL" id="BMAO01018833">
    <property type="protein sequence ID" value="GFR26392.1"/>
    <property type="molecule type" value="Genomic_DNA"/>
</dbReference>
<organism evidence="2 3">
    <name type="scientific">Trichonephila clavata</name>
    <name type="common">Joro spider</name>
    <name type="synonym">Nephila clavata</name>
    <dbReference type="NCBI Taxonomy" id="2740835"/>
    <lineage>
        <taxon>Eukaryota</taxon>
        <taxon>Metazoa</taxon>
        <taxon>Ecdysozoa</taxon>
        <taxon>Arthropoda</taxon>
        <taxon>Chelicerata</taxon>
        <taxon>Arachnida</taxon>
        <taxon>Araneae</taxon>
        <taxon>Araneomorphae</taxon>
        <taxon>Entelegynae</taxon>
        <taxon>Araneoidea</taxon>
        <taxon>Nephilidae</taxon>
        <taxon>Trichonephila</taxon>
    </lineage>
</organism>
<reference evidence="2" key="1">
    <citation type="submission" date="2020-07" db="EMBL/GenBank/DDBJ databases">
        <title>Multicomponent nature underlies the extraordinary mechanical properties of spider dragline silk.</title>
        <authorList>
            <person name="Kono N."/>
            <person name="Nakamura H."/>
            <person name="Mori M."/>
            <person name="Yoshida Y."/>
            <person name="Ohtoshi R."/>
            <person name="Malay A.D."/>
            <person name="Moran D.A.P."/>
            <person name="Tomita M."/>
            <person name="Numata K."/>
            <person name="Arakawa K."/>
        </authorList>
    </citation>
    <scope>NUCLEOTIDE SEQUENCE</scope>
</reference>
<gene>
    <name evidence="2" type="ORF">TNCT_70611</name>
</gene>
<feature type="compositionally biased region" description="Basic residues" evidence="1">
    <location>
        <begin position="32"/>
        <end position="42"/>
    </location>
</feature>